<dbReference type="RefSeq" id="WP_338537562.1">
    <property type="nucleotide sequence ID" value="NZ_CP104874.1"/>
</dbReference>
<evidence type="ECO:0000313" key="1">
    <source>
        <dbReference type="EMBL" id="WWF04031.1"/>
    </source>
</evidence>
<evidence type="ECO:0000313" key="2">
    <source>
        <dbReference type="Proteomes" id="UP001381003"/>
    </source>
</evidence>
<keyword evidence="2" id="KW-1185">Reference proteome</keyword>
<gene>
    <name evidence="1" type="ORF">N5P18_09985</name>
</gene>
<sequence>MRAPHEIDLPVHSPADAVFDAALGVVQNTKNLQVLAVHTQGHRLVALEKSKMSNPKIFVVGVGGQGDQSLLRVAVGSDPRTRKALMDGKFNKTAATKYVESVQSALSGAAPAPSSPVANHYVQKKNEVPWEDPAAEPDIDLGFSWLGLVAHMR</sequence>
<protein>
    <submittedName>
        <fullName evidence="1">Uncharacterized protein</fullName>
    </submittedName>
</protein>
<dbReference type="EMBL" id="CP104874">
    <property type="protein sequence ID" value="WWF04031.1"/>
    <property type="molecule type" value="Genomic_DNA"/>
</dbReference>
<proteinExistence type="predicted"/>
<dbReference type="Proteomes" id="UP001381003">
    <property type="component" value="Chromosome"/>
</dbReference>
<accession>A0ABZ2FA33</accession>
<reference evidence="1 2" key="1">
    <citation type="submission" date="2022-09" db="EMBL/GenBank/DDBJ databases">
        <title>Complete genome sequence of Janibacter terrae strain COS04-44, PCL-degrading bacteria isolated from oil spilled coast.</title>
        <authorList>
            <person name="Park H."/>
            <person name="Kim J.Y."/>
            <person name="An S.H."/>
            <person name="Lee C.M."/>
            <person name="Weon H.-Y."/>
        </authorList>
    </citation>
    <scope>NUCLEOTIDE SEQUENCE [LARGE SCALE GENOMIC DNA]</scope>
    <source>
        <strain evidence="1 2">COS04-44</strain>
    </source>
</reference>
<organism evidence="1 2">
    <name type="scientific">Janibacter terrae</name>
    <dbReference type="NCBI Taxonomy" id="103817"/>
    <lineage>
        <taxon>Bacteria</taxon>
        <taxon>Bacillati</taxon>
        <taxon>Actinomycetota</taxon>
        <taxon>Actinomycetes</taxon>
        <taxon>Micrococcales</taxon>
        <taxon>Intrasporangiaceae</taxon>
        <taxon>Janibacter</taxon>
    </lineage>
</organism>
<name>A0ABZ2FA33_9MICO</name>